<keyword evidence="1" id="KW-0472">Membrane</keyword>
<dbReference type="RefSeq" id="WP_039254747.1">
    <property type="nucleotide sequence ID" value="NZ_JENJ01000021.1"/>
</dbReference>
<feature type="transmembrane region" description="Helical" evidence="1">
    <location>
        <begin position="12"/>
        <end position="29"/>
    </location>
</feature>
<gene>
    <name evidence="2" type="ORF">Z968_06285</name>
</gene>
<accession>A0A0A0IA61</accession>
<name>A0A0A0IA61_CLONO</name>
<dbReference type="OrthoDB" id="1953575at2"/>
<feature type="transmembrane region" description="Helical" evidence="1">
    <location>
        <begin position="41"/>
        <end position="59"/>
    </location>
</feature>
<proteinExistence type="predicted"/>
<dbReference type="EMBL" id="JENJ01000021">
    <property type="protein sequence ID" value="KGM96510.1"/>
    <property type="molecule type" value="Genomic_DNA"/>
</dbReference>
<evidence type="ECO:0000313" key="3">
    <source>
        <dbReference type="Proteomes" id="UP000030012"/>
    </source>
</evidence>
<keyword evidence="1" id="KW-0812">Transmembrane</keyword>
<dbReference type="AlphaFoldDB" id="A0A0A0IA61"/>
<organism evidence="2 3">
    <name type="scientific">Clostridium novyi A str. 4552</name>
    <dbReference type="NCBI Taxonomy" id="1444289"/>
    <lineage>
        <taxon>Bacteria</taxon>
        <taxon>Bacillati</taxon>
        <taxon>Bacillota</taxon>
        <taxon>Clostridia</taxon>
        <taxon>Eubacteriales</taxon>
        <taxon>Clostridiaceae</taxon>
        <taxon>Clostridium</taxon>
    </lineage>
</organism>
<protein>
    <recommendedName>
        <fullName evidence="4">DUF304 domain-containing protein</fullName>
    </recommendedName>
</protein>
<comment type="caution">
    <text evidence="2">The sequence shown here is derived from an EMBL/GenBank/DDBJ whole genome shotgun (WGS) entry which is preliminary data.</text>
</comment>
<dbReference type="Proteomes" id="UP000030012">
    <property type="component" value="Unassembled WGS sequence"/>
</dbReference>
<keyword evidence="1" id="KW-1133">Transmembrane helix</keyword>
<reference evidence="2 3" key="1">
    <citation type="submission" date="2014-01" db="EMBL/GenBank/DDBJ databases">
        <title>Plasmidome dynamics in the species complex Clostridium novyi sensu lato converts strains of independent lineages into distinctly different pathogens.</title>
        <authorList>
            <person name="Skarin H."/>
            <person name="Segerman B."/>
        </authorList>
    </citation>
    <scope>NUCLEOTIDE SEQUENCE [LARGE SCALE GENOMIC DNA]</scope>
    <source>
        <strain evidence="2 3">4552</strain>
    </source>
</reference>
<sequence length="162" mass="18931">MYKETVARKKVSSIVVIVMLLTVSIVLSDMSRNMRLGHNEFGAILTILLTAFIFVLILIQIHKCSIKYKYSIIADELIIYKLKGYKEEVMESIKIKDIQSIKKTNRLSLLVNMVLSKSYSGLNLTREVYACRYKNKHINKKFYFEPSRKLVEKLHLLRQNNL</sequence>
<evidence type="ECO:0000313" key="2">
    <source>
        <dbReference type="EMBL" id="KGM96510.1"/>
    </source>
</evidence>
<evidence type="ECO:0000256" key="1">
    <source>
        <dbReference type="SAM" id="Phobius"/>
    </source>
</evidence>
<evidence type="ECO:0008006" key="4">
    <source>
        <dbReference type="Google" id="ProtNLM"/>
    </source>
</evidence>